<proteinExistence type="predicted"/>
<dbReference type="EMBL" id="JASVDS010000001">
    <property type="protein sequence ID" value="MDL5031179.1"/>
    <property type="molecule type" value="Genomic_DNA"/>
</dbReference>
<keyword evidence="1" id="KW-0472">Membrane</keyword>
<dbReference type="Proteomes" id="UP001238603">
    <property type="component" value="Unassembled WGS sequence"/>
</dbReference>
<comment type="caution">
    <text evidence="2">The sequence shown here is derived from an EMBL/GenBank/DDBJ whole genome shotgun (WGS) entry which is preliminary data.</text>
</comment>
<keyword evidence="1" id="KW-0812">Transmembrane</keyword>
<keyword evidence="3" id="KW-1185">Reference proteome</keyword>
<feature type="transmembrane region" description="Helical" evidence="1">
    <location>
        <begin position="29"/>
        <end position="51"/>
    </location>
</feature>
<evidence type="ECO:0000256" key="1">
    <source>
        <dbReference type="SAM" id="Phobius"/>
    </source>
</evidence>
<dbReference type="Pfam" id="PF14334">
    <property type="entry name" value="DUF4390"/>
    <property type="match status" value="1"/>
</dbReference>
<protein>
    <submittedName>
        <fullName evidence="2">DUF4390 domain-containing protein</fullName>
    </submittedName>
</protein>
<keyword evidence="1" id="KW-1133">Transmembrane helix</keyword>
<accession>A0ABT7LFC9</accession>
<dbReference type="InterPro" id="IPR025500">
    <property type="entry name" value="DUF4390"/>
</dbReference>
<dbReference type="RefSeq" id="WP_285981292.1">
    <property type="nucleotide sequence ID" value="NZ_JASVDS010000001.1"/>
</dbReference>
<evidence type="ECO:0000313" key="2">
    <source>
        <dbReference type="EMBL" id="MDL5031179.1"/>
    </source>
</evidence>
<reference evidence="2 3" key="1">
    <citation type="submission" date="2023-06" db="EMBL/GenBank/DDBJ databases">
        <title>Pelomonas sp. APW6 16S ribosomal RNA gene genome sequencing and assembly.</title>
        <authorList>
            <person name="Woo H."/>
        </authorList>
    </citation>
    <scope>NUCLEOTIDE SEQUENCE [LARGE SCALE GENOMIC DNA]</scope>
    <source>
        <strain evidence="2 3">APW6</strain>
    </source>
</reference>
<name>A0ABT7LFC9_9BURK</name>
<gene>
    <name evidence="2" type="ORF">QRD43_04595</name>
</gene>
<evidence type="ECO:0000313" key="3">
    <source>
        <dbReference type="Proteomes" id="UP001238603"/>
    </source>
</evidence>
<sequence length="220" mass="24702">MVLAPLAPVSPCLLRCAWPAKGLGRAVAWGGRLLLGIVLMLALLLGAVSAARAEGIHLSDLRTERTDDGLQLSFSARFELTRPVEEALLKGLPVFFQAEVTVMRSRWYWRDARAARATRSWRLVWQPLTRQYRVTTEGLHQNFDSLPEALAFMRGVAGWRIAEPRDIDEEGKYYLEFSYKLDTSQLPRPMQIGLGAPQGWGLSVEQRLNLAPDFSAKLQP</sequence>
<organism evidence="2 3">
    <name type="scientific">Roseateles subflavus</name>
    <dbReference type="NCBI Taxonomy" id="3053353"/>
    <lineage>
        <taxon>Bacteria</taxon>
        <taxon>Pseudomonadati</taxon>
        <taxon>Pseudomonadota</taxon>
        <taxon>Betaproteobacteria</taxon>
        <taxon>Burkholderiales</taxon>
        <taxon>Sphaerotilaceae</taxon>
        <taxon>Roseateles</taxon>
    </lineage>
</organism>